<evidence type="ECO:0000256" key="15">
    <source>
        <dbReference type="SAM" id="MobiDB-lite"/>
    </source>
</evidence>
<evidence type="ECO:0000256" key="1">
    <source>
        <dbReference type="ARBA" id="ARBA00004571"/>
    </source>
</evidence>
<evidence type="ECO:0000256" key="9">
    <source>
        <dbReference type="ARBA" id="ARBA00023077"/>
    </source>
</evidence>
<keyword evidence="10 12" id="KW-0472">Membrane</keyword>
<keyword evidence="6 16" id="KW-0732">Signal</keyword>
<dbReference type="SUPFAM" id="SSF56935">
    <property type="entry name" value="Porins"/>
    <property type="match status" value="1"/>
</dbReference>
<sequence length="960" mass="101621">MAKTSFLAACALSALVIAAPGYAQTQTSTSTGVSPANPAPATQDASVDATQQAADNNSPSGADIVVTAQGRAQALADVPVAISAITADTLANSGANDIRQLNQLAPSLLVSSTGSEANGSARIRGIGTVGDNPGLESSVAVFIDGVYRSRSGIGLNELGEIDRVEVLRGPQGTLGGRNSSAGLISIISKAPSFDAISAGGEATYGNYDFWRFMGNVNVPLGDRVAARVDGVYVKRDGFYRDSINNTDVNNRNRYFLRGQLRLEPTDDINIRLIADYTKRDERCCGATYVDRTVNPYIGNLNEPVTSVNAGLAAGSAGNNMVNVLRDLGQPLNLINRPGYSRELSVSPGRSYAGQTKDYGFSGQVDWNFGNTKLTSITAYRDYKSDQGSDTDYSRVDILYRAADGNSSRQFKTFTQELRLNGSLFGDKLDWLIGGFFANEDLRVTDNLRFGSQYGRFATCRAISGGGLAAFYNPASAGCISAQGRAALPAGALAASGINAATGAALLAAFDRLDSINDRGSTLDVYNQNSRNYALFTHNIFHLTSRLDLTLGVRYTNERKKFDARFGNDNTACVANQQALSAFLATPLAATAAGIIGLSCQGNSTAELNGVAINSRRNEDQFTGTGILSWKPIDDLLLYGSFSKGYKAGGFNLDRSALKLPIASFASFGGGSAQAGAQALVGALQFAPETVNSFEIGAKYATGPFTLSAAAFRQDFKNFQLNTFDGSVFIVQNINGCSDSLGGADRDQSKFTAASNYNAAAGTSGSCASGSVGYGVRAQGVELEASLVPARNFRVALGATFTDTKYRDNLVGTGAGAPLNQSLRKLPGSELSNAPRIVTTTSASWTPDIGSSGLSALFYVDSRMTSDYNTGSDLFPQKIQDGFALVNARIGIRGPDERWAIEVWAQNLLNQNYAQVAFNSPFQEGGVSAAFQDPQYPGGRQLFSQYLAEPRTYGLTLRGRF</sequence>
<evidence type="ECO:0000256" key="5">
    <source>
        <dbReference type="ARBA" id="ARBA00022692"/>
    </source>
</evidence>
<dbReference type="PROSITE" id="PS52016">
    <property type="entry name" value="TONB_DEPENDENT_REC_3"/>
    <property type="match status" value="1"/>
</dbReference>
<dbReference type="InterPro" id="IPR012910">
    <property type="entry name" value="Plug_dom"/>
</dbReference>
<dbReference type="InterPro" id="IPR010917">
    <property type="entry name" value="TonB_rcpt_CS"/>
</dbReference>
<reference evidence="19 20" key="1">
    <citation type="submission" date="2020-08" db="EMBL/GenBank/DDBJ databases">
        <title>Genomic Encyclopedia of Type Strains, Phase IV (KMG-IV): sequencing the most valuable type-strain genomes for metagenomic binning, comparative biology and taxonomic classification.</title>
        <authorList>
            <person name="Goeker M."/>
        </authorList>
    </citation>
    <scope>NUCLEOTIDE SEQUENCE [LARGE SCALE GENOMIC DNA]</scope>
    <source>
        <strain evidence="19 20">YC6723</strain>
    </source>
</reference>
<keyword evidence="2 12" id="KW-0813">Transport</keyword>
<keyword evidence="3 12" id="KW-1134">Transmembrane beta strand</keyword>
<feature type="signal peptide" evidence="16">
    <location>
        <begin position="1"/>
        <end position="23"/>
    </location>
</feature>
<evidence type="ECO:0000256" key="2">
    <source>
        <dbReference type="ARBA" id="ARBA00022448"/>
    </source>
</evidence>
<keyword evidence="19" id="KW-0675">Receptor</keyword>
<dbReference type="Pfam" id="PF00593">
    <property type="entry name" value="TonB_dep_Rec_b-barrel"/>
    <property type="match status" value="1"/>
</dbReference>
<evidence type="ECO:0000259" key="18">
    <source>
        <dbReference type="Pfam" id="PF07715"/>
    </source>
</evidence>
<evidence type="ECO:0000256" key="4">
    <source>
        <dbReference type="ARBA" id="ARBA00022496"/>
    </source>
</evidence>
<organism evidence="19 20">
    <name type="scientific">Sphingomonas jinjuensis</name>
    <dbReference type="NCBI Taxonomy" id="535907"/>
    <lineage>
        <taxon>Bacteria</taxon>
        <taxon>Pseudomonadati</taxon>
        <taxon>Pseudomonadota</taxon>
        <taxon>Alphaproteobacteria</taxon>
        <taxon>Sphingomonadales</taxon>
        <taxon>Sphingomonadaceae</taxon>
        <taxon>Sphingomonas</taxon>
    </lineage>
</organism>
<dbReference type="InterPro" id="IPR000531">
    <property type="entry name" value="Beta-barrel_TonB"/>
</dbReference>
<dbReference type="AlphaFoldDB" id="A0A840FPQ9"/>
<keyword evidence="20" id="KW-1185">Reference proteome</keyword>
<feature type="domain" description="TonB-dependent receptor-like beta-barrel" evidence="17">
    <location>
        <begin position="371"/>
        <end position="907"/>
    </location>
</feature>
<name>A0A840FPQ9_9SPHN</name>
<feature type="short sequence motif" description="TonB C-terminal box" evidence="13">
    <location>
        <begin position="943"/>
        <end position="960"/>
    </location>
</feature>
<dbReference type="InterPro" id="IPR036942">
    <property type="entry name" value="Beta-barrel_TonB_sf"/>
</dbReference>
<dbReference type="GO" id="GO:0009279">
    <property type="term" value="C:cell outer membrane"/>
    <property type="evidence" value="ECO:0007669"/>
    <property type="project" value="UniProtKB-SubCell"/>
</dbReference>
<dbReference type="GO" id="GO:0006826">
    <property type="term" value="P:iron ion transport"/>
    <property type="evidence" value="ECO:0007669"/>
    <property type="project" value="UniProtKB-KW"/>
</dbReference>
<comment type="subcellular location">
    <subcellularLocation>
        <location evidence="1 12">Cell outer membrane</location>
        <topology evidence="1 12">Multi-pass membrane protein</topology>
    </subcellularLocation>
</comment>
<evidence type="ECO:0000256" key="10">
    <source>
        <dbReference type="ARBA" id="ARBA00023136"/>
    </source>
</evidence>
<comment type="caution">
    <text evidence="19">The sequence shown here is derived from an EMBL/GenBank/DDBJ whole genome shotgun (WGS) entry which is preliminary data.</text>
</comment>
<feature type="domain" description="TonB-dependent receptor plug" evidence="18">
    <location>
        <begin position="75"/>
        <end position="182"/>
    </location>
</feature>
<evidence type="ECO:0000313" key="20">
    <source>
        <dbReference type="Proteomes" id="UP000529795"/>
    </source>
</evidence>
<evidence type="ECO:0000256" key="3">
    <source>
        <dbReference type="ARBA" id="ARBA00022452"/>
    </source>
</evidence>
<dbReference type="PANTHER" id="PTHR32552:SF81">
    <property type="entry name" value="TONB-DEPENDENT OUTER MEMBRANE RECEPTOR"/>
    <property type="match status" value="1"/>
</dbReference>
<evidence type="ECO:0000259" key="17">
    <source>
        <dbReference type="Pfam" id="PF00593"/>
    </source>
</evidence>
<dbReference type="Gene3D" id="2.40.170.20">
    <property type="entry name" value="TonB-dependent receptor, beta-barrel domain"/>
    <property type="match status" value="1"/>
</dbReference>
<evidence type="ECO:0000256" key="12">
    <source>
        <dbReference type="PROSITE-ProRule" id="PRU01360"/>
    </source>
</evidence>
<dbReference type="InterPro" id="IPR039426">
    <property type="entry name" value="TonB-dep_rcpt-like"/>
</dbReference>
<feature type="chain" id="PRO_5032795946" evidence="16">
    <location>
        <begin position="24"/>
        <end position="960"/>
    </location>
</feature>
<protein>
    <submittedName>
        <fullName evidence="19">Outer membrane receptor protein involved in Fe transport</fullName>
    </submittedName>
</protein>
<keyword evidence="5 12" id="KW-0812">Transmembrane</keyword>
<dbReference type="PROSITE" id="PS01156">
    <property type="entry name" value="TONB_DEPENDENT_REC_2"/>
    <property type="match status" value="1"/>
</dbReference>
<evidence type="ECO:0000256" key="6">
    <source>
        <dbReference type="ARBA" id="ARBA00022729"/>
    </source>
</evidence>
<keyword evidence="11 12" id="KW-0998">Cell outer membrane</keyword>
<keyword evidence="8" id="KW-0406">Ion transport</keyword>
<keyword evidence="9 14" id="KW-0798">TonB box</keyword>
<dbReference type="Proteomes" id="UP000529795">
    <property type="component" value="Unassembled WGS sequence"/>
</dbReference>
<evidence type="ECO:0000313" key="19">
    <source>
        <dbReference type="EMBL" id="MBB4155265.1"/>
    </source>
</evidence>
<comment type="similarity">
    <text evidence="12 14">Belongs to the TonB-dependent receptor family.</text>
</comment>
<proteinExistence type="inferred from homology"/>
<dbReference type="Gene3D" id="2.170.130.10">
    <property type="entry name" value="TonB-dependent receptor, plug domain"/>
    <property type="match status" value="1"/>
</dbReference>
<accession>A0A840FPQ9</accession>
<dbReference type="EMBL" id="JACIEV010000010">
    <property type="protein sequence ID" value="MBB4155265.1"/>
    <property type="molecule type" value="Genomic_DNA"/>
</dbReference>
<evidence type="ECO:0000256" key="8">
    <source>
        <dbReference type="ARBA" id="ARBA00023065"/>
    </source>
</evidence>
<evidence type="ECO:0000256" key="13">
    <source>
        <dbReference type="PROSITE-ProRule" id="PRU10144"/>
    </source>
</evidence>
<keyword evidence="7" id="KW-0408">Iron</keyword>
<dbReference type="Pfam" id="PF07715">
    <property type="entry name" value="Plug"/>
    <property type="match status" value="1"/>
</dbReference>
<dbReference type="RefSeq" id="WP_183986588.1">
    <property type="nucleotide sequence ID" value="NZ_JACIEV010000010.1"/>
</dbReference>
<evidence type="ECO:0000256" key="7">
    <source>
        <dbReference type="ARBA" id="ARBA00023004"/>
    </source>
</evidence>
<dbReference type="InterPro" id="IPR037066">
    <property type="entry name" value="Plug_dom_sf"/>
</dbReference>
<evidence type="ECO:0000256" key="11">
    <source>
        <dbReference type="ARBA" id="ARBA00023237"/>
    </source>
</evidence>
<feature type="compositionally biased region" description="Polar residues" evidence="15">
    <location>
        <begin position="43"/>
        <end position="60"/>
    </location>
</feature>
<feature type="region of interest" description="Disordered" evidence="15">
    <location>
        <begin position="26"/>
        <end position="61"/>
    </location>
</feature>
<evidence type="ECO:0000256" key="14">
    <source>
        <dbReference type="RuleBase" id="RU003357"/>
    </source>
</evidence>
<evidence type="ECO:0000256" key="16">
    <source>
        <dbReference type="SAM" id="SignalP"/>
    </source>
</evidence>
<dbReference type="PANTHER" id="PTHR32552">
    <property type="entry name" value="FERRICHROME IRON RECEPTOR-RELATED"/>
    <property type="match status" value="1"/>
</dbReference>
<keyword evidence="4" id="KW-0410">Iron transport</keyword>
<gene>
    <name evidence="19" type="ORF">GGQ80_003183</name>
</gene>